<accession>A0A1Y6B8T6</accession>
<dbReference type="EMBL" id="FWZT01000001">
    <property type="protein sequence ID" value="SME90473.1"/>
    <property type="molecule type" value="Genomic_DNA"/>
</dbReference>
<feature type="transmembrane region" description="Helical" evidence="1">
    <location>
        <begin position="89"/>
        <end position="110"/>
    </location>
</feature>
<proteinExistence type="predicted"/>
<dbReference type="AlphaFoldDB" id="A0A1Y6B8T6"/>
<keyword evidence="1" id="KW-0472">Membrane</keyword>
<protein>
    <submittedName>
        <fullName evidence="2">Uncharacterized protein</fullName>
    </submittedName>
</protein>
<reference evidence="3" key="1">
    <citation type="submission" date="2017-04" db="EMBL/GenBank/DDBJ databases">
        <authorList>
            <person name="Varghese N."/>
            <person name="Submissions S."/>
        </authorList>
    </citation>
    <scope>NUCLEOTIDE SEQUENCE [LARGE SCALE GENOMIC DNA]</scope>
    <source>
        <strain evidence="3">RKEM611</strain>
    </source>
</reference>
<evidence type="ECO:0000313" key="2">
    <source>
        <dbReference type="EMBL" id="SME90473.1"/>
    </source>
</evidence>
<dbReference type="Proteomes" id="UP000192907">
    <property type="component" value="Unassembled WGS sequence"/>
</dbReference>
<feature type="transmembrane region" description="Helical" evidence="1">
    <location>
        <begin position="262"/>
        <end position="290"/>
    </location>
</feature>
<sequence>MEKNDRDYSTSYRFSPWKMGFDIIAQLRTRLVYLSLVGMAIPLTVFEVYLAVIAEKKSEVFYNLNQAGVNRTFTDHLIPLSEYASHYGISWFGITCFLLLVFFTFVKLCSDHFLGNKVKDTILWQHSLKTLVPRGILATLILCVLTVMLTVLTMTVFSIFGQLLFLTAMALCCAIPYLLVVEGQGPWKAIVNSLTLRYAPPIPGIKWSIFFQLSSALLFLVALMIFFAMLKHYIVNLDLALGIPRSIWAMSSPWPPLSWTYILAHFVYSFLVGLLLAAFAVITTTFFMIIRQTRSMEDLLDAQDL</sequence>
<keyword evidence="1" id="KW-0812">Transmembrane</keyword>
<feature type="transmembrane region" description="Helical" evidence="1">
    <location>
        <begin position="207"/>
        <end position="230"/>
    </location>
</feature>
<feature type="transmembrane region" description="Helical" evidence="1">
    <location>
        <begin position="31"/>
        <end position="54"/>
    </location>
</feature>
<evidence type="ECO:0000313" key="3">
    <source>
        <dbReference type="Proteomes" id="UP000192907"/>
    </source>
</evidence>
<feature type="transmembrane region" description="Helical" evidence="1">
    <location>
        <begin position="131"/>
        <end position="153"/>
    </location>
</feature>
<evidence type="ECO:0000256" key="1">
    <source>
        <dbReference type="SAM" id="Phobius"/>
    </source>
</evidence>
<dbReference type="STRING" id="1513793.SAMN06296036_101368"/>
<dbReference type="RefSeq" id="WP_132314516.1">
    <property type="nucleotide sequence ID" value="NZ_FWZT01000001.1"/>
</dbReference>
<keyword evidence="3" id="KW-1185">Reference proteome</keyword>
<organism evidence="2 3">
    <name type="scientific">Pseudobacteriovorax antillogorgiicola</name>
    <dbReference type="NCBI Taxonomy" id="1513793"/>
    <lineage>
        <taxon>Bacteria</taxon>
        <taxon>Pseudomonadati</taxon>
        <taxon>Bdellovibrionota</taxon>
        <taxon>Oligoflexia</taxon>
        <taxon>Oligoflexales</taxon>
        <taxon>Pseudobacteriovoracaceae</taxon>
        <taxon>Pseudobacteriovorax</taxon>
    </lineage>
</organism>
<gene>
    <name evidence="2" type="ORF">SAMN06296036_101368</name>
</gene>
<name>A0A1Y6B8T6_9BACT</name>
<feature type="transmembrane region" description="Helical" evidence="1">
    <location>
        <begin position="159"/>
        <end position="180"/>
    </location>
</feature>
<keyword evidence="1" id="KW-1133">Transmembrane helix</keyword>